<dbReference type="PROSITE" id="PS50003">
    <property type="entry name" value="PH_DOMAIN"/>
    <property type="match status" value="1"/>
</dbReference>
<dbReference type="InterPro" id="IPR011993">
    <property type="entry name" value="PH-like_dom_sf"/>
</dbReference>
<dbReference type="GO" id="GO:0032012">
    <property type="term" value="P:regulation of ARF protein signal transduction"/>
    <property type="evidence" value="ECO:0007669"/>
    <property type="project" value="InterPro"/>
</dbReference>
<keyword evidence="2" id="KW-0812">Transmembrane</keyword>
<evidence type="ECO:0000313" key="6">
    <source>
        <dbReference type="Proteomes" id="UP000469890"/>
    </source>
</evidence>
<dbReference type="InterPro" id="IPR001849">
    <property type="entry name" value="PH_domain"/>
</dbReference>
<dbReference type="SMART" id="SM00222">
    <property type="entry name" value="Sec7"/>
    <property type="match status" value="1"/>
</dbReference>
<evidence type="ECO:0000259" key="3">
    <source>
        <dbReference type="PROSITE" id="PS50003"/>
    </source>
</evidence>
<name>A0A8H4BM63_MUCCL</name>
<proteinExistence type="predicted"/>
<dbReference type="GO" id="GO:0005085">
    <property type="term" value="F:guanyl-nucleotide exchange factor activity"/>
    <property type="evidence" value="ECO:0007669"/>
    <property type="project" value="InterPro"/>
</dbReference>
<evidence type="ECO:0008006" key="7">
    <source>
        <dbReference type="Google" id="ProtNLM"/>
    </source>
</evidence>
<comment type="caution">
    <text evidence="5">The sequence shown here is derived from an EMBL/GenBank/DDBJ whole genome shotgun (WGS) entry which is preliminary data.</text>
</comment>
<evidence type="ECO:0000259" key="4">
    <source>
        <dbReference type="PROSITE" id="PS50190"/>
    </source>
</evidence>
<protein>
    <recommendedName>
        <fullName evidence="7">SEC7 domain-containing protein</fullName>
    </recommendedName>
</protein>
<feature type="domain" description="PH" evidence="3">
    <location>
        <begin position="547"/>
        <end position="697"/>
    </location>
</feature>
<dbReference type="InterPro" id="IPR023394">
    <property type="entry name" value="Sec7_C_sf"/>
</dbReference>
<dbReference type="AlphaFoldDB" id="A0A8H4BM63"/>
<dbReference type="InterPro" id="IPR041681">
    <property type="entry name" value="PH_9"/>
</dbReference>
<feature type="compositionally biased region" description="Polar residues" evidence="1">
    <location>
        <begin position="196"/>
        <end position="206"/>
    </location>
</feature>
<dbReference type="SUPFAM" id="SSF50729">
    <property type="entry name" value="PH domain-like"/>
    <property type="match status" value="1"/>
</dbReference>
<dbReference type="Pfam" id="PF15410">
    <property type="entry name" value="PH_9"/>
    <property type="match status" value="1"/>
</dbReference>
<dbReference type="EMBL" id="JAAECE010000002">
    <property type="protein sequence ID" value="KAF1804743.1"/>
    <property type="molecule type" value="Genomic_DNA"/>
</dbReference>
<dbReference type="InterPro" id="IPR035999">
    <property type="entry name" value="Sec7_dom_sf"/>
</dbReference>
<feature type="transmembrane region" description="Helical" evidence="2">
    <location>
        <begin position="12"/>
        <end position="41"/>
    </location>
</feature>
<evidence type="ECO:0000313" key="5">
    <source>
        <dbReference type="EMBL" id="KAF1804743.1"/>
    </source>
</evidence>
<dbReference type="InterPro" id="IPR000904">
    <property type="entry name" value="Sec7_dom"/>
</dbReference>
<dbReference type="SMART" id="SM00233">
    <property type="entry name" value="PH"/>
    <property type="match status" value="1"/>
</dbReference>
<dbReference type="PROSITE" id="PS50190">
    <property type="entry name" value="SEC7"/>
    <property type="match status" value="1"/>
</dbReference>
<dbReference type="Proteomes" id="UP000469890">
    <property type="component" value="Unassembled WGS sequence"/>
</dbReference>
<dbReference type="Gene3D" id="1.10.1000.11">
    <property type="entry name" value="Arf Nucleotide-binding Site Opener,domain 2"/>
    <property type="match status" value="1"/>
</dbReference>
<dbReference type="PANTHER" id="PTHR10663">
    <property type="entry name" value="GUANYL-NUCLEOTIDE EXCHANGE FACTOR"/>
    <property type="match status" value="1"/>
</dbReference>
<accession>A0A8H4BM63</accession>
<sequence>MNSQIQTQLITILFVLFFASTLSPISLVLHISTIFNIHFLMQTATSQSSNKIPCTYINMEKTSQLLKKLKPSSNTVAPIKSSPKHIPITIPAKLTVAQKEAALPFLHEEPVKTKSSKAKALGRFFKKLTHKKDAIKSSAKKTQYKLTFIPIIKKKDTAEPVKAAATEIVWYDNDSTAPESVVEQEEATIMDGHSASPCNTMESSHQAAAAPNASDSLSMSSSSVFETDNSAVEYAQRIWDEDDTVYANLDHVVEWIGNGKSSSNAILKAYMAHFDFKALKLEQAFRNLCSKLHLKGETQQIDRILSEFAGRYFECNPNCIFGTTDVVHAIVYSLLLLNTDLHVAQGDYKKMSRSEFVKNTMEAIYAQLDAPALGDKEEENMLSDDHRASGLSFQSLDWIPLQRTPSNQSAFSSRSSAYAQSLDSSMPRNLSAWTFGSKSWQIEVKNLLKQMYSNIRHSQITNPSSPPASLHNNNNNRMSAAFKRSVGTIIWKRDSMVHNDESSSVTPSITSVQSSSSVLQYQTVASHLQTQLPTAYTSNAPYYKEGMVVRKHLLEKTAQKAKHRDWKDCFMVIERSQLRMYKLDNSSATEPRTITKRSLIRNTLLSKSSNLSDSASQLSDASSTAEVVGGGDWMANAQLMGAIDLKHTLANALPSGYSRQRQHAFALQQSNGAVYLFQVGSEEQVHEWVSTCNYWAARESKEPLAGGVSSMEYGWGHCLESQDNVIVHDWQAPVPPTMSSLLDESAQLATLRKHVHELSAELDQHRDIKPKMEARFASHKSSGVKALTNWENKSHYLLHEIIKYQNYCDSIEKSLALQNKVMSA</sequence>
<dbReference type="SUPFAM" id="SSF48425">
    <property type="entry name" value="Sec7 domain"/>
    <property type="match status" value="1"/>
</dbReference>
<organism evidence="5 6">
    <name type="scientific">Mucor circinelloides f. lusitanicus</name>
    <name type="common">Mucor racemosus var. lusitanicus</name>
    <dbReference type="NCBI Taxonomy" id="29924"/>
    <lineage>
        <taxon>Eukaryota</taxon>
        <taxon>Fungi</taxon>
        <taxon>Fungi incertae sedis</taxon>
        <taxon>Mucoromycota</taxon>
        <taxon>Mucoromycotina</taxon>
        <taxon>Mucoromycetes</taxon>
        <taxon>Mucorales</taxon>
        <taxon>Mucorineae</taxon>
        <taxon>Mucoraceae</taxon>
        <taxon>Mucor</taxon>
    </lineage>
</organism>
<dbReference type="Pfam" id="PF01369">
    <property type="entry name" value="Sec7"/>
    <property type="match status" value="1"/>
</dbReference>
<keyword evidence="2" id="KW-1133">Transmembrane helix</keyword>
<feature type="domain" description="SEC7" evidence="4">
    <location>
        <begin position="211"/>
        <end position="384"/>
    </location>
</feature>
<keyword evidence="2" id="KW-0472">Membrane</keyword>
<evidence type="ECO:0000256" key="2">
    <source>
        <dbReference type="SAM" id="Phobius"/>
    </source>
</evidence>
<evidence type="ECO:0000256" key="1">
    <source>
        <dbReference type="SAM" id="MobiDB-lite"/>
    </source>
</evidence>
<reference evidence="5 6" key="1">
    <citation type="submission" date="2019-09" db="EMBL/GenBank/DDBJ databases">
        <authorList>
            <consortium name="DOE Joint Genome Institute"/>
            <person name="Mondo S.J."/>
            <person name="Navarro-Mendoza M.I."/>
            <person name="Perez-Arques C."/>
            <person name="Panchal S."/>
            <person name="Nicolas F.E."/>
            <person name="Ganguly P."/>
            <person name="Pangilinan J."/>
            <person name="Grigoriev I."/>
            <person name="Heitman J."/>
            <person name="Sanya K."/>
            <person name="Garre V."/>
        </authorList>
    </citation>
    <scope>NUCLEOTIDE SEQUENCE [LARGE SCALE GENOMIC DNA]</scope>
    <source>
        <strain evidence="5 6">MU402</strain>
    </source>
</reference>
<feature type="region of interest" description="Disordered" evidence="1">
    <location>
        <begin position="195"/>
        <end position="215"/>
    </location>
</feature>
<gene>
    <name evidence="5" type="ORF">FB192DRAFT_1359309</name>
</gene>
<dbReference type="PANTHER" id="PTHR10663:SF373">
    <property type="entry name" value="PH AND SEC7 DOMAIN-CONTAINING PROTEIN C11E3.11C"/>
    <property type="match status" value="1"/>
</dbReference>
<dbReference type="Gene3D" id="2.30.29.30">
    <property type="entry name" value="Pleckstrin-homology domain (PH domain)/Phosphotyrosine-binding domain (PTB)"/>
    <property type="match status" value="1"/>
</dbReference>